<feature type="compositionally biased region" description="Polar residues" evidence="1">
    <location>
        <begin position="1"/>
        <end position="12"/>
    </location>
</feature>
<comment type="caution">
    <text evidence="2">The sequence shown here is derived from an EMBL/GenBank/DDBJ whole genome shotgun (WGS) entry which is preliminary data.</text>
</comment>
<organism evidence="2 3">
    <name type="scientific">Champsocephalus gunnari</name>
    <name type="common">Mackerel icefish</name>
    <dbReference type="NCBI Taxonomy" id="52237"/>
    <lineage>
        <taxon>Eukaryota</taxon>
        <taxon>Metazoa</taxon>
        <taxon>Chordata</taxon>
        <taxon>Craniata</taxon>
        <taxon>Vertebrata</taxon>
        <taxon>Euteleostomi</taxon>
        <taxon>Actinopterygii</taxon>
        <taxon>Neopterygii</taxon>
        <taxon>Teleostei</taxon>
        <taxon>Neoteleostei</taxon>
        <taxon>Acanthomorphata</taxon>
        <taxon>Eupercaria</taxon>
        <taxon>Perciformes</taxon>
        <taxon>Notothenioidei</taxon>
        <taxon>Channichthyidae</taxon>
        <taxon>Champsocephalus</taxon>
    </lineage>
</organism>
<name>A0AAN8DZ90_CHAGU</name>
<evidence type="ECO:0000313" key="3">
    <source>
        <dbReference type="Proteomes" id="UP001331515"/>
    </source>
</evidence>
<protein>
    <submittedName>
        <fullName evidence="2">Uncharacterized protein</fullName>
    </submittedName>
</protein>
<dbReference type="Proteomes" id="UP001331515">
    <property type="component" value="Unassembled WGS sequence"/>
</dbReference>
<gene>
    <name evidence="2" type="ORF">CgunFtcFv8_003706</name>
</gene>
<sequence>MKCFQIKTTQTVKEGEEGRRKRAQLKGKEHEGLKHHWELLSDAEAVPRLNTVEPSSWKQGGKAGSS</sequence>
<proteinExistence type="predicted"/>
<evidence type="ECO:0000313" key="2">
    <source>
        <dbReference type="EMBL" id="KAK5931962.1"/>
    </source>
</evidence>
<reference evidence="2 3" key="1">
    <citation type="journal article" date="2023" name="Mol. Biol. Evol.">
        <title>Genomics of Secondarily Temperate Adaptation in the Only Non-Antarctic Icefish.</title>
        <authorList>
            <person name="Rivera-Colon A.G."/>
            <person name="Rayamajhi N."/>
            <person name="Minhas B.F."/>
            <person name="Madrigal G."/>
            <person name="Bilyk K.T."/>
            <person name="Yoon V."/>
            <person name="Hune M."/>
            <person name="Gregory S."/>
            <person name="Cheng C.H.C."/>
            <person name="Catchen J.M."/>
        </authorList>
    </citation>
    <scope>NUCLEOTIDE SEQUENCE [LARGE SCALE GENOMIC DNA]</scope>
    <source>
        <tissue evidence="2">White muscle</tissue>
    </source>
</reference>
<dbReference type="AlphaFoldDB" id="A0AAN8DZ90"/>
<keyword evidence="3" id="KW-1185">Reference proteome</keyword>
<accession>A0AAN8DZ90</accession>
<dbReference type="EMBL" id="JAURVH010001515">
    <property type="protein sequence ID" value="KAK5931962.1"/>
    <property type="molecule type" value="Genomic_DNA"/>
</dbReference>
<evidence type="ECO:0000256" key="1">
    <source>
        <dbReference type="SAM" id="MobiDB-lite"/>
    </source>
</evidence>
<feature type="region of interest" description="Disordered" evidence="1">
    <location>
        <begin position="1"/>
        <end position="30"/>
    </location>
</feature>